<keyword evidence="4" id="KW-1185">Reference proteome</keyword>
<dbReference type="CDD" id="cd04394">
    <property type="entry name" value="RhoGAP-ARHGAP11A"/>
    <property type="match status" value="1"/>
</dbReference>
<feature type="domain" description="Rho-GAP" evidence="2">
    <location>
        <begin position="48"/>
        <end position="238"/>
    </location>
</feature>
<feature type="compositionally biased region" description="Basic residues" evidence="1">
    <location>
        <begin position="332"/>
        <end position="346"/>
    </location>
</feature>
<dbReference type="SUPFAM" id="SSF48350">
    <property type="entry name" value="GTPase activation domain, GAP"/>
    <property type="match status" value="1"/>
</dbReference>
<evidence type="ECO:0000313" key="3">
    <source>
        <dbReference type="Ensembl" id="ENSGMOP00000038629.1"/>
    </source>
</evidence>
<sequence>MKEMERNVMRLVAVEQLRAACGIKIKNWNKNKQGSKAVTTQSAKVFGMSLESLPYYNMEHGSVPRFLVDACMQLTAHIDTEGLFRKSGSVVRLKALRAKLDAGEDCLSGALPCDIAGLVKQFFRELPEPILPTELNEALLKAQQLPTEEDRTSAVLLLSCVLSEKNLSVLRHFFDFVHNVSLRSAENKMDSSNLSVILAPNLLHSGDGSEKMNANTEKRLRLQAAVIRCFIDNSKDFGMLPPFLMEKVPAMMGCDGGSQSPSHEEQENAGSRRRRRSLGDMVNGALNKIKTNRTPTKTLQTDSFAYSASGVLDKSSSKHAMSPAARSSVRSAARRKSRRLSSRHVVQRVESGKAGCFSPKVSKKEEPRKSIRSRFSLGKSSKDAGSVSIGWRLATQESTSSFCPTRDAEFTPAAKKESKSSKFISKSEDNLLSPHRDSAPQQTSWCPETPDGPRAFGGRSFTDTPLNRGLKSNYFSEPAIVACKPPAGPSLPMRLCCASSAESLESNYGSLAHAQVAPIPTQPSEGFKVPADGTPREDEQTQPSASLLMPPPETPTLRVLSTDLERSGRTTPKRKLADDQNITFSQMELAALSPLHIDSALFESGLYFNRGVKTPDGSLCGAAAGSLSCNNGSMGGEEADEGVQHINCSQLIDALDIQSPAHFKLGVSAGLQSTPCRMNLDFHGDFNKTSEEDKGDGATIEKTEALNQLPVLGDLSPESQRPRVADHIQHFNTLTLYSPRGAKAKGGRTPLKFQRTPVRQSVRRINSLLGDSRRAKLGLRLSTSQSGPAGKSVSLESVLPSASQLQPYQGEEPAAPPAGKVGGAKIPPPVPPRKPSSTLARKHRVCALGDVTNQVPSRTARDSSDPVGKTGVSEGRKTRLQHVADKDVQHYRGSPRNPLSEVRLLSATKPIDL</sequence>
<feature type="region of interest" description="Disordered" evidence="1">
    <location>
        <begin position="402"/>
        <end position="454"/>
    </location>
</feature>
<feature type="compositionally biased region" description="Basic and acidic residues" evidence="1">
    <location>
        <begin position="874"/>
        <end position="890"/>
    </location>
</feature>
<name>A0A8C5AYD2_GADMO</name>
<dbReference type="PANTHER" id="PTHR15670:SF4">
    <property type="entry name" value="RHO GTPASE-ACTIVATING PROTEIN 11A"/>
    <property type="match status" value="1"/>
</dbReference>
<accession>A0A8C5AYD2</accession>
<dbReference type="InterPro" id="IPR042869">
    <property type="entry name" value="ARHGAP11A/B"/>
</dbReference>
<dbReference type="Proteomes" id="UP000694546">
    <property type="component" value="Chromosome 5"/>
</dbReference>
<reference evidence="3" key="2">
    <citation type="submission" date="2025-09" db="UniProtKB">
        <authorList>
            <consortium name="Ensembl"/>
        </authorList>
    </citation>
    <scope>IDENTIFICATION</scope>
</reference>
<reference evidence="3" key="1">
    <citation type="submission" date="2025-08" db="UniProtKB">
        <authorList>
            <consortium name="Ensembl"/>
        </authorList>
    </citation>
    <scope>IDENTIFICATION</scope>
</reference>
<feature type="compositionally biased region" description="Low complexity" evidence="1">
    <location>
        <begin position="320"/>
        <end position="331"/>
    </location>
</feature>
<dbReference type="InterPro" id="IPR000198">
    <property type="entry name" value="RhoGAP_dom"/>
</dbReference>
<feature type="region of interest" description="Disordered" evidence="1">
    <location>
        <begin position="780"/>
        <end position="913"/>
    </location>
</feature>
<dbReference type="AlphaFoldDB" id="A0A8C5AYD2"/>
<feature type="region of interest" description="Disordered" evidence="1">
    <location>
        <begin position="519"/>
        <end position="556"/>
    </location>
</feature>
<evidence type="ECO:0000259" key="2">
    <source>
        <dbReference type="PROSITE" id="PS50238"/>
    </source>
</evidence>
<dbReference type="Gene3D" id="1.10.555.10">
    <property type="entry name" value="Rho GTPase activation protein"/>
    <property type="match status" value="1"/>
</dbReference>
<dbReference type="InterPro" id="IPR008936">
    <property type="entry name" value="Rho_GTPase_activation_prot"/>
</dbReference>
<dbReference type="PROSITE" id="PS50238">
    <property type="entry name" value="RHOGAP"/>
    <property type="match status" value="1"/>
</dbReference>
<protein>
    <recommendedName>
        <fullName evidence="2">Rho-GAP domain-containing protein</fullName>
    </recommendedName>
</protein>
<dbReference type="PANTHER" id="PTHR15670">
    <property type="entry name" value="RHO GTPASE ACTIVATING PROTEIN 11A"/>
    <property type="match status" value="1"/>
</dbReference>
<evidence type="ECO:0000256" key="1">
    <source>
        <dbReference type="SAM" id="MobiDB-lite"/>
    </source>
</evidence>
<proteinExistence type="predicted"/>
<dbReference type="Pfam" id="PF00620">
    <property type="entry name" value="RhoGAP"/>
    <property type="match status" value="1"/>
</dbReference>
<dbReference type="Ensembl" id="ENSGMOT00000050718.1">
    <property type="protein sequence ID" value="ENSGMOP00000038629.1"/>
    <property type="gene ID" value="ENSGMOG00000024531.1"/>
</dbReference>
<feature type="region of interest" description="Disordered" evidence="1">
    <location>
        <begin position="315"/>
        <end position="386"/>
    </location>
</feature>
<dbReference type="GO" id="GO:0007165">
    <property type="term" value="P:signal transduction"/>
    <property type="evidence" value="ECO:0007669"/>
    <property type="project" value="InterPro"/>
</dbReference>
<organism evidence="3 4">
    <name type="scientific">Gadus morhua</name>
    <name type="common">Atlantic cod</name>
    <dbReference type="NCBI Taxonomy" id="8049"/>
    <lineage>
        <taxon>Eukaryota</taxon>
        <taxon>Metazoa</taxon>
        <taxon>Chordata</taxon>
        <taxon>Craniata</taxon>
        <taxon>Vertebrata</taxon>
        <taxon>Euteleostomi</taxon>
        <taxon>Actinopterygii</taxon>
        <taxon>Neopterygii</taxon>
        <taxon>Teleostei</taxon>
        <taxon>Neoteleostei</taxon>
        <taxon>Acanthomorphata</taxon>
        <taxon>Zeiogadaria</taxon>
        <taxon>Gadariae</taxon>
        <taxon>Gadiformes</taxon>
        <taxon>Gadoidei</taxon>
        <taxon>Gadidae</taxon>
        <taxon>Gadus</taxon>
    </lineage>
</organism>
<feature type="compositionally biased region" description="Basic and acidic residues" evidence="1">
    <location>
        <begin position="406"/>
        <end position="438"/>
    </location>
</feature>
<dbReference type="SMART" id="SM00324">
    <property type="entry name" value="RhoGAP"/>
    <property type="match status" value="1"/>
</dbReference>
<evidence type="ECO:0000313" key="4">
    <source>
        <dbReference type="Proteomes" id="UP000694546"/>
    </source>
</evidence>
<gene>
    <name evidence="3" type="primary">arhgap11a</name>
</gene>
<feature type="region of interest" description="Disordered" evidence="1">
    <location>
        <begin position="252"/>
        <end position="280"/>
    </location>
</feature>
<dbReference type="GeneTree" id="ENSGT00940000155312"/>
<dbReference type="GO" id="GO:0005096">
    <property type="term" value="F:GTPase activator activity"/>
    <property type="evidence" value="ECO:0007669"/>
    <property type="project" value="TreeGrafter"/>
</dbReference>